<sequence>MGIELWSIKGDPDPQEGRENIWEKLAARRLSVCEQSDTREAAVGENPIQWSNRMNKLSRELVCHVSQQGKYTNERLFPFSLGCVQLTSRLIKSTLWSADDGFIINLNLSQNKSRPFSNLFVKLSFACHLSCHGDNDFQTFHRQSKAAMETLIVSEAHQ</sequence>
<proteinExistence type="predicted"/>
<dbReference type="AlphaFoldDB" id="A0AAV4X9H0"/>
<evidence type="ECO:0000313" key="1">
    <source>
        <dbReference type="EMBL" id="GIY91333.1"/>
    </source>
</evidence>
<keyword evidence="2" id="KW-1185">Reference proteome</keyword>
<evidence type="ECO:0000313" key="2">
    <source>
        <dbReference type="Proteomes" id="UP001054945"/>
    </source>
</evidence>
<reference evidence="1 2" key="1">
    <citation type="submission" date="2021-06" db="EMBL/GenBank/DDBJ databases">
        <title>Caerostris extrusa draft genome.</title>
        <authorList>
            <person name="Kono N."/>
            <person name="Arakawa K."/>
        </authorList>
    </citation>
    <scope>NUCLEOTIDE SEQUENCE [LARGE SCALE GENOMIC DNA]</scope>
</reference>
<dbReference type="Proteomes" id="UP001054945">
    <property type="component" value="Unassembled WGS sequence"/>
</dbReference>
<accession>A0AAV4X9H0</accession>
<name>A0AAV4X9H0_CAEEX</name>
<protein>
    <submittedName>
        <fullName evidence="1">Uncharacterized protein</fullName>
    </submittedName>
</protein>
<comment type="caution">
    <text evidence="1">The sequence shown here is derived from an EMBL/GenBank/DDBJ whole genome shotgun (WGS) entry which is preliminary data.</text>
</comment>
<dbReference type="EMBL" id="BPLR01017404">
    <property type="protein sequence ID" value="GIY91333.1"/>
    <property type="molecule type" value="Genomic_DNA"/>
</dbReference>
<gene>
    <name evidence="1" type="ORF">CEXT_700961</name>
</gene>
<organism evidence="1 2">
    <name type="scientific">Caerostris extrusa</name>
    <name type="common">Bark spider</name>
    <name type="synonym">Caerostris bankana</name>
    <dbReference type="NCBI Taxonomy" id="172846"/>
    <lineage>
        <taxon>Eukaryota</taxon>
        <taxon>Metazoa</taxon>
        <taxon>Ecdysozoa</taxon>
        <taxon>Arthropoda</taxon>
        <taxon>Chelicerata</taxon>
        <taxon>Arachnida</taxon>
        <taxon>Araneae</taxon>
        <taxon>Araneomorphae</taxon>
        <taxon>Entelegynae</taxon>
        <taxon>Araneoidea</taxon>
        <taxon>Araneidae</taxon>
        <taxon>Caerostris</taxon>
    </lineage>
</organism>